<organism evidence="5 6">
    <name type="scientific">Flaviaesturariibacter aridisoli</name>
    <dbReference type="NCBI Taxonomy" id="2545761"/>
    <lineage>
        <taxon>Bacteria</taxon>
        <taxon>Pseudomonadati</taxon>
        <taxon>Bacteroidota</taxon>
        <taxon>Chitinophagia</taxon>
        <taxon>Chitinophagales</taxon>
        <taxon>Chitinophagaceae</taxon>
        <taxon>Flaviaestuariibacter</taxon>
    </lineage>
</organism>
<dbReference type="InterPro" id="IPR013099">
    <property type="entry name" value="K_chnl_dom"/>
</dbReference>
<dbReference type="GO" id="GO:0006813">
    <property type="term" value="P:potassium ion transport"/>
    <property type="evidence" value="ECO:0007669"/>
    <property type="project" value="InterPro"/>
</dbReference>
<dbReference type="PANTHER" id="PTHR43833">
    <property type="entry name" value="POTASSIUM CHANNEL PROTEIN 2-RELATED-RELATED"/>
    <property type="match status" value="1"/>
</dbReference>
<accession>A0A4R4DYP5</accession>
<dbReference type="PANTHER" id="PTHR43833:SF9">
    <property type="entry name" value="POTASSIUM CHANNEL PROTEIN YUGO-RELATED"/>
    <property type="match status" value="1"/>
</dbReference>
<comment type="subcellular location">
    <subcellularLocation>
        <location evidence="1">Cell membrane</location>
        <topology evidence="1">Multi-pass membrane protein</topology>
    </subcellularLocation>
</comment>
<evidence type="ECO:0000256" key="1">
    <source>
        <dbReference type="ARBA" id="ARBA00004651"/>
    </source>
</evidence>
<dbReference type="Gene3D" id="3.40.50.720">
    <property type="entry name" value="NAD(P)-binding Rossmann-like Domain"/>
    <property type="match status" value="1"/>
</dbReference>
<dbReference type="SUPFAM" id="SSF51735">
    <property type="entry name" value="NAD(P)-binding Rossmann-fold domains"/>
    <property type="match status" value="1"/>
</dbReference>
<evidence type="ECO:0000256" key="2">
    <source>
        <dbReference type="SAM" id="Phobius"/>
    </source>
</evidence>
<dbReference type="PROSITE" id="PS51202">
    <property type="entry name" value="RCK_C"/>
    <property type="match status" value="1"/>
</dbReference>
<dbReference type="EMBL" id="SKFH01000026">
    <property type="protein sequence ID" value="TCZ68575.1"/>
    <property type="molecule type" value="Genomic_DNA"/>
</dbReference>
<dbReference type="Gene3D" id="3.30.70.1450">
    <property type="entry name" value="Regulator of K+ conductance, C-terminal domain"/>
    <property type="match status" value="1"/>
</dbReference>
<dbReference type="SUPFAM" id="SSF116726">
    <property type="entry name" value="TrkA C-terminal domain-like"/>
    <property type="match status" value="1"/>
</dbReference>
<name>A0A4R4DYP5_9BACT</name>
<feature type="transmembrane region" description="Helical" evidence="2">
    <location>
        <begin position="36"/>
        <end position="54"/>
    </location>
</feature>
<keyword evidence="2" id="KW-0812">Transmembrane</keyword>
<dbReference type="InterPro" id="IPR050721">
    <property type="entry name" value="Trk_Ktr_HKT_K-transport"/>
</dbReference>
<evidence type="ECO:0000313" key="6">
    <source>
        <dbReference type="Proteomes" id="UP000295164"/>
    </source>
</evidence>
<dbReference type="Pfam" id="PF02080">
    <property type="entry name" value="TrkA_C"/>
    <property type="match status" value="1"/>
</dbReference>
<dbReference type="RefSeq" id="WP_131852748.1">
    <property type="nucleotide sequence ID" value="NZ_SKFH01000026.1"/>
</dbReference>
<feature type="transmembrane region" description="Helical" evidence="2">
    <location>
        <begin position="63"/>
        <end position="81"/>
    </location>
</feature>
<protein>
    <submittedName>
        <fullName evidence="5">Potassium channel protein</fullName>
    </submittedName>
</protein>
<dbReference type="GO" id="GO:0008324">
    <property type="term" value="F:monoatomic cation transmembrane transporter activity"/>
    <property type="evidence" value="ECO:0007669"/>
    <property type="project" value="InterPro"/>
</dbReference>
<proteinExistence type="predicted"/>
<dbReference type="Gene3D" id="1.10.287.70">
    <property type="match status" value="1"/>
</dbReference>
<feature type="transmembrane region" description="Helical" evidence="2">
    <location>
        <begin position="12"/>
        <end position="30"/>
    </location>
</feature>
<keyword evidence="5" id="KW-0406">Ion transport</keyword>
<dbReference type="SUPFAM" id="SSF81324">
    <property type="entry name" value="Voltage-gated potassium channels"/>
    <property type="match status" value="1"/>
</dbReference>
<evidence type="ECO:0000313" key="5">
    <source>
        <dbReference type="EMBL" id="TCZ68575.1"/>
    </source>
</evidence>
<keyword evidence="2" id="KW-1133">Transmembrane helix</keyword>
<dbReference type="InterPro" id="IPR003148">
    <property type="entry name" value="RCK_N"/>
</dbReference>
<dbReference type="InterPro" id="IPR036291">
    <property type="entry name" value="NAD(P)-bd_dom_sf"/>
</dbReference>
<keyword evidence="6" id="KW-1185">Reference proteome</keyword>
<keyword evidence="5" id="KW-0407">Ion channel</keyword>
<dbReference type="AlphaFoldDB" id="A0A4R4DYP5"/>
<comment type="caution">
    <text evidence="5">The sequence shown here is derived from an EMBL/GenBank/DDBJ whole genome shotgun (WGS) entry which is preliminary data.</text>
</comment>
<dbReference type="OrthoDB" id="9781411at2"/>
<evidence type="ECO:0000259" key="3">
    <source>
        <dbReference type="PROSITE" id="PS51201"/>
    </source>
</evidence>
<dbReference type="InterPro" id="IPR036721">
    <property type="entry name" value="RCK_C_sf"/>
</dbReference>
<dbReference type="InterPro" id="IPR006037">
    <property type="entry name" value="RCK_C"/>
</dbReference>
<feature type="domain" description="RCK C-terminal" evidence="4">
    <location>
        <begin position="250"/>
        <end position="336"/>
    </location>
</feature>
<feature type="domain" description="RCK N-terminal" evidence="3">
    <location>
        <begin position="109"/>
        <end position="228"/>
    </location>
</feature>
<sequence length="336" mass="37008">MFYYRPIPLRLWILIIACILAVGVSGFMLIEGYSFLDALYMVVITITTIGYYEVRPLSAAGKVFNIVLILSSFTMFTYSLARLTQYVASGEMGAYFKKRNLMKALAQLEQHVVICGFGRNGQQAARTLRAHKVPFLVIEKSAEALQDGVSEDPHLLYIQDDAIEDDVLELAGVRRARALLITLPSDADNVFIVLSARSLNNGLQIISRASNPGAAPKLYKAGANNVIMPDLIGGTHMATLVSKPDVLEFIDFLSGEDGEAIHIESVGYDKLPAPIRDHTLREIMAWKRTGVNCIGIKDEDGRFIINPPDTTVISPGMKVIVLGTMEQIMQMKENVG</sequence>
<evidence type="ECO:0000259" key="4">
    <source>
        <dbReference type="PROSITE" id="PS51202"/>
    </source>
</evidence>
<keyword evidence="2" id="KW-0472">Membrane</keyword>
<dbReference type="GO" id="GO:0005886">
    <property type="term" value="C:plasma membrane"/>
    <property type="evidence" value="ECO:0007669"/>
    <property type="project" value="UniProtKB-SubCell"/>
</dbReference>
<reference evidence="5 6" key="1">
    <citation type="submission" date="2019-03" db="EMBL/GenBank/DDBJ databases">
        <authorList>
            <person name="Kim M.K.M."/>
        </authorList>
    </citation>
    <scope>NUCLEOTIDE SEQUENCE [LARGE SCALE GENOMIC DNA]</scope>
    <source>
        <strain evidence="5 6">17J68-15</strain>
    </source>
</reference>
<dbReference type="PROSITE" id="PS51201">
    <property type="entry name" value="RCK_N"/>
    <property type="match status" value="1"/>
</dbReference>
<gene>
    <name evidence="5" type="ORF">E0486_13710</name>
</gene>
<keyword evidence="5" id="KW-0813">Transport</keyword>
<dbReference type="Pfam" id="PF02254">
    <property type="entry name" value="TrkA_N"/>
    <property type="match status" value="1"/>
</dbReference>
<dbReference type="Pfam" id="PF07885">
    <property type="entry name" value="Ion_trans_2"/>
    <property type="match status" value="1"/>
</dbReference>
<dbReference type="Proteomes" id="UP000295164">
    <property type="component" value="Unassembled WGS sequence"/>
</dbReference>